<feature type="chain" id="PRO_5018533873" evidence="4">
    <location>
        <begin position="20"/>
        <end position="454"/>
    </location>
</feature>
<dbReference type="InterPro" id="IPR039417">
    <property type="entry name" value="Peptidase_C1A_papain-like"/>
</dbReference>
<dbReference type="Gene3D" id="3.90.70.10">
    <property type="entry name" value="Cysteine proteinases"/>
    <property type="match status" value="1"/>
</dbReference>
<dbReference type="GO" id="GO:0006508">
    <property type="term" value="P:proteolysis"/>
    <property type="evidence" value="ECO:0007669"/>
    <property type="project" value="InterPro"/>
</dbReference>
<evidence type="ECO:0000256" key="3">
    <source>
        <dbReference type="SAM" id="MobiDB-lite"/>
    </source>
</evidence>
<proteinExistence type="evidence at transcript level"/>
<feature type="compositionally biased region" description="Pro residues" evidence="3">
    <location>
        <begin position="409"/>
        <end position="420"/>
    </location>
</feature>
<feature type="signal peptide" evidence="4">
    <location>
        <begin position="1"/>
        <end position="19"/>
    </location>
</feature>
<keyword evidence="4" id="KW-0732">Signal</keyword>
<dbReference type="SUPFAM" id="SSF54001">
    <property type="entry name" value="Cysteine proteinases"/>
    <property type="match status" value="1"/>
</dbReference>
<feature type="coiled-coil region" evidence="2">
    <location>
        <begin position="84"/>
        <end position="111"/>
    </location>
</feature>
<comment type="similarity">
    <text evidence="1">Belongs to the peptidase C1 family.</text>
</comment>
<dbReference type="Pfam" id="PF00112">
    <property type="entry name" value="Peptidase_C1"/>
    <property type="match status" value="1"/>
</dbReference>
<dbReference type="CDD" id="cd02248">
    <property type="entry name" value="Peptidase_C1A"/>
    <property type="match status" value="1"/>
</dbReference>
<feature type="compositionally biased region" description="Gly residues" evidence="3">
    <location>
        <begin position="426"/>
        <end position="448"/>
    </location>
</feature>
<organism evidence="6">
    <name type="scientific">Tigriopus japonicus</name>
    <name type="common">Copepod</name>
    <dbReference type="NCBI Taxonomy" id="158387"/>
    <lineage>
        <taxon>Eukaryota</taxon>
        <taxon>Metazoa</taxon>
        <taxon>Ecdysozoa</taxon>
        <taxon>Arthropoda</taxon>
        <taxon>Crustacea</taxon>
        <taxon>Multicrustacea</taxon>
        <taxon>Hexanauplia</taxon>
        <taxon>Copepoda</taxon>
        <taxon>Harpacticoida</taxon>
        <taxon>Harpacticidae</taxon>
        <taxon>Tigriopus</taxon>
    </lineage>
</organism>
<dbReference type="GO" id="GO:0008234">
    <property type="term" value="F:cysteine-type peptidase activity"/>
    <property type="evidence" value="ECO:0007669"/>
    <property type="project" value="InterPro"/>
</dbReference>
<accession>A0A0H4K9H5</accession>
<evidence type="ECO:0000256" key="1">
    <source>
        <dbReference type="ARBA" id="ARBA00008455"/>
    </source>
</evidence>
<evidence type="ECO:0000313" key="6">
    <source>
        <dbReference type="EMBL" id="AKO90290.1"/>
    </source>
</evidence>
<dbReference type="SMART" id="SM00645">
    <property type="entry name" value="Pept_C1"/>
    <property type="match status" value="1"/>
</dbReference>
<dbReference type="InterPro" id="IPR000668">
    <property type="entry name" value="Peptidase_C1A_C"/>
</dbReference>
<dbReference type="PANTHER" id="PTHR12411">
    <property type="entry name" value="CYSTEINE PROTEASE FAMILY C1-RELATED"/>
    <property type="match status" value="1"/>
</dbReference>
<evidence type="ECO:0000256" key="4">
    <source>
        <dbReference type="SAM" id="SignalP"/>
    </source>
</evidence>
<sequence length="454" mass="49061">MRFQCLSLIFAAVATLAMAYPSYDPDEDIHDLDHDDCDYLHFDEDDYDYSEIDMNDVRDFDDLDEDMYKQLIPEDDWEDDDFEFLTEEERAENLKEAAAFIKEQNEAFRSSKSTFFAKPTALSIEGTKALANRTGFKIDAAMRTGYNRQEITINEPSRRYLDRLMRSGDAPPAEFHTPASKLTGVRNQGNCGSCVIFASVASIETGMLIKKPTLTNSLDLAEQTLLNCAGNYGSASGCDGAGLEPYIKYLTENRGGSIPPETKDPYKEVQSAVCLPESDNLNTGVKVSQLVEVNQPKEAGLMALVAKHGAVVVAFSTGADGSPLSKAIMNYGGGIIDVCPKDPFTQGHAVTVVGYGTHNGVKYWKIKNSWGASWGEGGYFKMKRGVNCNYIEDIGVAPILVETGSTPTTPKPTTPKPTTPKPTDDGSGGSGDGSGGSGDGSGGSGDGSGYDDWY</sequence>
<dbReference type="InterPro" id="IPR038765">
    <property type="entry name" value="Papain-like_cys_pep_sf"/>
</dbReference>
<reference evidence="6" key="1">
    <citation type="journal article" date="2015" name="Dev. Comp. Immunol.">
        <title>Genome-wide identification and transcript profile of the whole cathepsin superfamily in the intertidal copepod Tigriopus japonicus.</title>
        <authorList>
            <person name="Jeong C.B."/>
            <person name="Kim B.M."/>
            <person name="Choi H.J."/>
            <person name="Baek I."/>
            <person name="Souissi S."/>
            <person name="Park H.G."/>
            <person name="Lee J.S."/>
            <person name="Rhee J.S."/>
        </authorList>
    </citation>
    <scope>NUCLEOTIDE SEQUENCE</scope>
</reference>
<dbReference type="EMBL" id="KR061532">
    <property type="protein sequence ID" value="AKO90290.1"/>
    <property type="molecule type" value="mRNA"/>
</dbReference>
<keyword evidence="2" id="KW-0175">Coiled coil</keyword>
<name>A0A0H4K9H5_TIGJA</name>
<dbReference type="InterPro" id="IPR013128">
    <property type="entry name" value="Peptidase_C1A"/>
</dbReference>
<evidence type="ECO:0000259" key="5">
    <source>
        <dbReference type="SMART" id="SM00645"/>
    </source>
</evidence>
<reference evidence="6" key="2">
    <citation type="submission" date="2015-04" db="EMBL/GenBank/DDBJ databases">
        <authorList>
            <person name="Rhee J.-S."/>
            <person name="Kim B.-M."/>
            <person name="Jeong C.-B."/>
            <person name="Lee J.-H."/>
            <person name="Lee J.-S."/>
        </authorList>
    </citation>
    <scope>NUCLEOTIDE SEQUENCE</scope>
</reference>
<feature type="domain" description="Peptidase C1A papain C-terminal" evidence="5">
    <location>
        <begin position="177"/>
        <end position="399"/>
    </location>
</feature>
<dbReference type="PRINTS" id="PR00705">
    <property type="entry name" value="PAPAIN"/>
</dbReference>
<protein>
    <submittedName>
        <fullName evidence="6">Cathepsin-like protein 4</fullName>
    </submittedName>
</protein>
<dbReference type="AlphaFoldDB" id="A0A0H4K9H5"/>
<feature type="region of interest" description="Disordered" evidence="3">
    <location>
        <begin position="402"/>
        <end position="454"/>
    </location>
</feature>
<evidence type="ECO:0000256" key="2">
    <source>
        <dbReference type="SAM" id="Coils"/>
    </source>
</evidence>